<gene>
    <name evidence="1" type="ORF">AWC16_10530</name>
</gene>
<organism evidence="1 2">
    <name type="scientific">Mycolicibacter longobardus</name>
    <dbReference type="NCBI Taxonomy" id="1108812"/>
    <lineage>
        <taxon>Bacteria</taxon>
        <taxon>Bacillati</taxon>
        <taxon>Actinomycetota</taxon>
        <taxon>Actinomycetes</taxon>
        <taxon>Mycobacteriales</taxon>
        <taxon>Mycobacteriaceae</taxon>
        <taxon>Mycolicibacter</taxon>
    </lineage>
</organism>
<comment type="caution">
    <text evidence="1">The sequence shown here is derived from an EMBL/GenBank/DDBJ whole genome shotgun (WGS) entry which is preliminary data.</text>
</comment>
<evidence type="ECO:0000313" key="1">
    <source>
        <dbReference type="EMBL" id="ORW11525.1"/>
    </source>
</evidence>
<protein>
    <recommendedName>
        <fullName evidence="3">ATPase AAA-type core domain-containing protein</fullName>
    </recommendedName>
</protein>
<dbReference type="STRING" id="1108812.AWC16_10530"/>
<name>A0A1X1YKH4_9MYCO</name>
<keyword evidence="2" id="KW-1185">Reference proteome</keyword>
<proteinExistence type="predicted"/>
<dbReference type="Proteomes" id="UP000193866">
    <property type="component" value="Unassembled WGS sequence"/>
</dbReference>
<accession>A0A1X1YKH4</accession>
<sequence>MYVVDPEQMFRDAGYLLEVMCVRSSDSEDEPRWQLVIAEDTDEYLRVTARRDAGAALGRLLNVTDGILGQGMRSIVLLTTNEDISKLHPALTRPGRCLAEVGFQKFNPRQARAWLPEGVPSPTAEPSLAELYEILGTNSPISTVPKQESTSLGMYL</sequence>
<dbReference type="AlphaFoldDB" id="A0A1X1YKH4"/>
<evidence type="ECO:0000313" key="2">
    <source>
        <dbReference type="Proteomes" id="UP000193866"/>
    </source>
</evidence>
<dbReference type="EMBL" id="LQPG01000017">
    <property type="protein sequence ID" value="ORW11525.1"/>
    <property type="molecule type" value="Genomic_DNA"/>
</dbReference>
<reference evidence="1 2" key="1">
    <citation type="submission" date="2016-01" db="EMBL/GenBank/DDBJ databases">
        <title>The new phylogeny of the genus Mycobacterium.</title>
        <authorList>
            <person name="Tarcisio F."/>
            <person name="Conor M."/>
            <person name="Antonella G."/>
            <person name="Elisabetta G."/>
            <person name="Giulia F.S."/>
            <person name="Sara T."/>
            <person name="Anna F."/>
            <person name="Clotilde B."/>
            <person name="Roberto B."/>
            <person name="Veronica D.S."/>
            <person name="Fabio R."/>
            <person name="Monica P."/>
            <person name="Olivier J."/>
            <person name="Enrico T."/>
            <person name="Nicola S."/>
        </authorList>
    </citation>
    <scope>NUCLEOTIDE SEQUENCE [LARGE SCALE GENOMIC DNA]</scope>
    <source>
        <strain evidence="1 2">DSM 45394</strain>
    </source>
</reference>
<evidence type="ECO:0008006" key="3">
    <source>
        <dbReference type="Google" id="ProtNLM"/>
    </source>
</evidence>